<name>W4QFZ8_9BACI</name>
<feature type="binding site" evidence="4">
    <location>
        <position position="202"/>
    </location>
    <ligand>
        <name>a divalent metal cation</name>
        <dbReference type="ChEBI" id="CHEBI:60240"/>
        <label>1</label>
    </ligand>
</feature>
<protein>
    <submittedName>
        <fullName evidence="5">Deoxyribonuclease</fullName>
    </submittedName>
</protein>
<evidence type="ECO:0000313" key="5">
    <source>
        <dbReference type="EMBL" id="GAE30573.1"/>
    </source>
</evidence>
<comment type="caution">
    <text evidence="5">The sequence shown here is derived from an EMBL/GenBank/DDBJ whole genome shotgun (WGS) entry which is preliminary data.</text>
</comment>
<comment type="similarity">
    <text evidence="1">Belongs to the metallo-dependent hydrolases superfamily. TatD-type hydrolase family.</text>
</comment>
<gene>
    <name evidence="5" type="ORF">JCM9152_1984</name>
</gene>
<accession>W4QFZ8</accession>
<evidence type="ECO:0000256" key="3">
    <source>
        <dbReference type="ARBA" id="ARBA00022801"/>
    </source>
</evidence>
<proteinExistence type="inferred from homology"/>
<dbReference type="PANTHER" id="PTHR46317:SF1">
    <property type="entry name" value="HYDROLASE, TATD FAMILY"/>
    <property type="match status" value="1"/>
</dbReference>
<reference evidence="5" key="1">
    <citation type="journal article" date="2014" name="Genome Announc.">
        <title>Draft Genome Sequences of Three Alkaliphilic Bacillus Strains, Bacillus wakoensis JCM 9140T, Bacillus akibai JCM 9157T, and Bacillus hemicellulosilyticus JCM 9152T.</title>
        <authorList>
            <person name="Yuki M."/>
            <person name="Oshima K."/>
            <person name="Suda W."/>
            <person name="Oshida Y."/>
            <person name="Kitamura K."/>
            <person name="Iida T."/>
            <person name="Hattori M."/>
            <person name="Ohkuma M."/>
        </authorList>
    </citation>
    <scope>NUCLEOTIDE SEQUENCE [LARGE SCALE GENOMIC DNA]</scope>
    <source>
        <strain evidence="5">JCM 9152</strain>
    </source>
</reference>
<dbReference type="Pfam" id="PF01026">
    <property type="entry name" value="TatD_DNase"/>
    <property type="match status" value="1"/>
</dbReference>
<feature type="binding site" evidence="4">
    <location>
        <position position="154"/>
    </location>
    <ligand>
        <name>a divalent metal cation</name>
        <dbReference type="ChEBI" id="CHEBI:60240"/>
        <label>2</label>
    </ligand>
</feature>
<evidence type="ECO:0000256" key="4">
    <source>
        <dbReference type="PIRSR" id="PIRSR005902-1"/>
    </source>
</evidence>
<dbReference type="InterPro" id="IPR001130">
    <property type="entry name" value="TatD-like"/>
</dbReference>
<dbReference type="InterPro" id="IPR032466">
    <property type="entry name" value="Metal_Hydrolase"/>
</dbReference>
<dbReference type="GO" id="GO:0016788">
    <property type="term" value="F:hydrolase activity, acting on ester bonds"/>
    <property type="evidence" value="ECO:0007669"/>
    <property type="project" value="InterPro"/>
</dbReference>
<dbReference type="SUPFAM" id="SSF51556">
    <property type="entry name" value="Metallo-dependent hydrolases"/>
    <property type="match status" value="1"/>
</dbReference>
<dbReference type="Proteomes" id="UP000018895">
    <property type="component" value="Unassembled WGS sequence"/>
</dbReference>
<dbReference type="OrthoDB" id="9775608at2"/>
<keyword evidence="3" id="KW-0378">Hydrolase</keyword>
<dbReference type="PIRSF" id="PIRSF005902">
    <property type="entry name" value="DNase_TatD"/>
    <property type="match status" value="1"/>
</dbReference>
<dbReference type="AlphaFoldDB" id="W4QFZ8"/>
<keyword evidence="2 4" id="KW-0479">Metal-binding</keyword>
<feature type="binding site" evidence="4">
    <location>
        <position position="5"/>
    </location>
    <ligand>
        <name>a divalent metal cation</name>
        <dbReference type="ChEBI" id="CHEBI:60240"/>
        <label>1</label>
    </ligand>
</feature>
<dbReference type="STRING" id="1236971.JCM9152_1984"/>
<evidence type="ECO:0000313" key="6">
    <source>
        <dbReference type="Proteomes" id="UP000018895"/>
    </source>
</evidence>
<dbReference type="PROSITE" id="PS01137">
    <property type="entry name" value="TATD_1"/>
    <property type="match status" value="1"/>
</dbReference>
<dbReference type="CDD" id="cd01310">
    <property type="entry name" value="TatD_DNAse"/>
    <property type="match status" value="1"/>
</dbReference>
<sequence>MIDAHIHLDQYDYLTLPEKIAQWQQAGVKQVIAVSTDLSSSYKTLELQLRFPHFVNACIGFHPEFSYPKSHDVIEFKQLLKDERSRITAIGEIGLPHYEPKQVDKLSFFTELLDELLLYAYRYELPVSLHAVHDKAATVLTLLKKHKIKQAHFHWFKGPHDVLSDIVNAQYYISVTPELCYRKRDQLLLHNVPLTQLLIETDGPWQYNDSFQKQETTPLMLKNIVDCIEQQLGGPKLNIARQIELNTKQCYLL</sequence>
<feature type="binding site" evidence="4">
    <location>
        <position position="7"/>
    </location>
    <ligand>
        <name>a divalent metal cation</name>
        <dbReference type="ChEBI" id="CHEBI:60240"/>
        <label>1</label>
    </ligand>
</feature>
<feature type="binding site" evidence="4">
    <location>
        <position position="92"/>
    </location>
    <ligand>
        <name>a divalent metal cation</name>
        <dbReference type="ChEBI" id="CHEBI:60240"/>
        <label>1</label>
    </ligand>
</feature>
<keyword evidence="6" id="KW-1185">Reference proteome</keyword>
<dbReference type="PROSITE" id="PS01091">
    <property type="entry name" value="TATD_3"/>
    <property type="match status" value="1"/>
</dbReference>
<evidence type="ECO:0000256" key="2">
    <source>
        <dbReference type="ARBA" id="ARBA00022723"/>
    </source>
</evidence>
<dbReference type="InterPro" id="IPR018228">
    <property type="entry name" value="DNase_TatD-rel_CS"/>
</dbReference>
<organism evidence="5 6">
    <name type="scientific">Halalkalibacter hemicellulosilyticusJCM 9152</name>
    <dbReference type="NCBI Taxonomy" id="1236971"/>
    <lineage>
        <taxon>Bacteria</taxon>
        <taxon>Bacillati</taxon>
        <taxon>Bacillota</taxon>
        <taxon>Bacilli</taxon>
        <taxon>Bacillales</taxon>
        <taxon>Bacillaceae</taxon>
        <taxon>Halalkalibacter</taxon>
    </lineage>
</organism>
<dbReference type="Gene3D" id="3.20.20.140">
    <property type="entry name" value="Metal-dependent hydrolases"/>
    <property type="match status" value="1"/>
</dbReference>
<dbReference type="PANTHER" id="PTHR46317">
    <property type="entry name" value="HYDROLASE OF PHP SUPERFAMILY-RELATED PROTEIN"/>
    <property type="match status" value="1"/>
</dbReference>
<evidence type="ECO:0000256" key="1">
    <source>
        <dbReference type="ARBA" id="ARBA00009275"/>
    </source>
</evidence>
<dbReference type="RefSeq" id="WP_035343355.1">
    <property type="nucleotide sequence ID" value="NZ_BAUU01000012.1"/>
</dbReference>
<feature type="binding site" evidence="4">
    <location>
        <position position="130"/>
    </location>
    <ligand>
        <name>a divalent metal cation</name>
        <dbReference type="ChEBI" id="CHEBI:60240"/>
        <label>2</label>
    </ligand>
</feature>
<dbReference type="EMBL" id="BAUU01000012">
    <property type="protein sequence ID" value="GAE30573.1"/>
    <property type="molecule type" value="Genomic_DNA"/>
</dbReference>
<dbReference type="GO" id="GO:0046872">
    <property type="term" value="F:metal ion binding"/>
    <property type="evidence" value="ECO:0007669"/>
    <property type="project" value="UniProtKB-KW"/>
</dbReference>